<dbReference type="EMBL" id="AP025591">
    <property type="protein sequence ID" value="BDG03600.1"/>
    <property type="molecule type" value="Genomic_DNA"/>
</dbReference>
<dbReference type="Proteomes" id="UP001162891">
    <property type="component" value="Chromosome"/>
</dbReference>
<gene>
    <name evidence="4" type="primary">thiD</name>
    <name evidence="4" type="ORF">AMOR_25960</name>
</gene>
<accession>A0ABM7WVR8</accession>
<dbReference type="EC" id="2.7.1.49" evidence="2"/>
<dbReference type="GO" id="GO:0016301">
    <property type="term" value="F:kinase activity"/>
    <property type="evidence" value="ECO:0007669"/>
    <property type="project" value="UniProtKB-KW"/>
</dbReference>
<organism evidence="4 5">
    <name type="scientific">Anaeromyxobacter oryzae</name>
    <dbReference type="NCBI Taxonomy" id="2918170"/>
    <lineage>
        <taxon>Bacteria</taxon>
        <taxon>Pseudomonadati</taxon>
        <taxon>Myxococcota</taxon>
        <taxon>Myxococcia</taxon>
        <taxon>Myxococcales</taxon>
        <taxon>Cystobacterineae</taxon>
        <taxon>Anaeromyxobacteraceae</taxon>
        <taxon>Anaeromyxobacter</taxon>
    </lineage>
</organism>
<reference evidence="5" key="1">
    <citation type="journal article" date="2022" name="Int. J. Syst. Evol. Microbiol.">
        <title>Anaeromyxobacter oryzae sp. nov., Anaeromyxobacter diazotrophicus sp. nov. and Anaeromyxobacter paludicola sp. nov., isolated from paddy soils.</title>
        <authorList>
            <person name="Itoh H."/>
            <person name="Xu Z."/>
            <person name="Mise K."/>
            <person name="Masuda Y."/>
            <person name="Ushijima N."/>
            <person name="Hayakawa C."/>
            <person name="Shiratori Y."/>
            <person name="Senoo K."/>
        </authorList>
    </citation>
    <scope>NUCLEOTIDE SEQUENCE [LARGE SCALE GENOMIC DNA]</scope>
    <source>
        <strain evidence="5">Red232</strain>
    </source>
</reference>
<dbReference type="PANTHER" id="PTHR20858:SF17">
    <property type="entry name" value="HYDROXYMETHYLPYRIMIDINE_PHOSPHOMETHYLPYRIMIDINE KINASE THI20-RELATED"/>
    <property type="match status" value="1"/>
</dbReference>
<feature type="domain" description="Pyridoxamine kinase/Phosphomethylpyrimidine kinase" evidence="3">
    <location>
        <begin position="16"/>
        <end position="249"/>
    </location>
</feature>
<keyword evidence="4" id="KW-0418">Kinase</keyword>
<keyword evidence="5" id="KW-1185">Reference proteome</keyword>
<protein>
    <recommendedName>
        <fullName evidence="2">hydroxymethylpyrimidine kinase</fullName>
        <ecNumber evidence="2">2.7.1.49</ecNumber>
    </recommendedName>
</protein>
<evidence type="ECO:0000313" key="5">
    <source>
        <dbReference type="Proteomes" id="UP001162891"/>
    </source>
</evidence>
<proteinExistence type="predicted"/>
<evidence type="ECO:0000259" key="3">
    <source>
        <dbReference type="Pfam" id="PF08543"/>
    </source>
</evidence>
<name>A0ABM7WVR8_9BACT</name>
<dbReference type="SUPFAM" id="SSF53613">
    <property type="entry name" value="Ribokinase-like"/>
    <property type="match status" value="1"/>
</dbReference>
<dbReference type="InterPro" id="IPR004399">
    <property type="entry name" value="HMP/HMP-P_kinase_dom"/>
</dbReference>
<dbReference type="Gene3D" id="3.40.1190.20">
    <property type="match status" value="1"/>
</dbReference>
<keyword evidence="4" id="KW-0808">Transferase</keyword>
<dbReference type="RefSeq" id="WP_248361744.1">
    <property type="nucleotide sequence ID" value="NZ_AP025591.1"/>
</dbReference>
<evidence type="ECO:0000256" key="2">
    <source>
        <dbReference type="ARBA" id="ARBA00012135"/>
    </source>
</evidence>
<evidence type="ECO:0000256" key="1">
    <source>
        <dbReference type="ARBA" id="ARBA00004948"/>
    </source>
</evidence>
<dbReference type="Pfam" id="PF08543">
    <property type="entry name" value="Phos_pyr_kin"/>
    <property type="match status" value="1"/>
</dbReference>
<dbReference type="CDD" id="cd01169">
    <property type="entry name" value="HMPP_kinase"/>
    <property type="match status" value="1"/>
</dbReference>
<evidence type="ECO:0000313" key="4">
    <source>
        <dbReference type="EMBL" id="BDG03600.1"/>
    </source>
</evidence>
<dbReference type="InterPro" id="IPR029056">
    <property type="entry name" value="Ribokinase-like"/>
</dbReference>
<comment type="pathway">
    <text evidence="1">Cofactor biosynthesis; thiamine diphosphate biosynthesis.</text>
</comment>
<sequence>MTRKARPRVLVAAGLDPTGGAGLVADLEALRAVGAEGWAVATALTAQGPRGGRGFAPTTEVFLLAQIDALLDGGRRPGAVKTGMLGTAGLARVLAARLAERPLGRVPLVVDPVLAASSGAPLLDTGGAPPGEALAPLLARARLATPNLPELALLTGADVSTDDAAIVAARLLPARAVLVKGGHRAGAPVDLLVEGRKVTRLAGRRRAGTARGTGCRLASAIAGLLARGATLEEAVRGGKRVVERYLDAAARDGISRGRDFRRPRTPR</sequence>
<dbReference type="InterPro" id="IPR013749">
    <property type="entry name" value="PM/HMP-P_kinase-1"/>
</dbReference>
<dbReference type="PANTHER" id="PTHR20858">
    <property type="entry name" value="PHOSPHOMETHYLPYRIMIDINE KINASE"/>
    <property type="match status" value="1"/>
</dbReference>